<dbReference type="EMBL" id="JAACJN010000220">
    <property type="protein sequence ID" value="KAF5360097.1"/>
    <property type="molecule type" value="Genomic_DNA"/>
</dbReference>
<dbReference type="Proteomes" id="UP000518752">
    <property type="component" value="Unassembled WGS sequence"/>
</dbReference>
<dbReference type="PANTHER" id="PTHR41391:SF1">
    <property type="entry name" value="RESTRICTION OF TELOMERE CAPPING PROTEIN 4"/>
    <property type="match status" value="1"/>
</dbReference>
<keyword evidence="6" id="KW-0963">Cytoplasm</keyword>
<comment type="caution">
    <text evidence="10">The sequence shown here is derived from an EMBL/GenBank/DDBJ whole genome shotgun (WGS) entry which is preliminary data.</text>
</comment>
<organism evidence="10 11">
    <name type="scientific">Collybiopsis confluens</name>
    <dbReference type="NCBI Taxonomy" id="2823264"/>
    <lineage>
        <taxon>Eukaryota</taxon>
        <taxon>Fungi</taxon>
        <taxon>Dikarya</taxon>
        <taxon>Basidiomycota</taxon>
        <taxon>Agaricomycotina</taxon>
        <taxon>Agaricomycetes</taxon>
        <taxon>Agaricomycetidae</taxon>
        <taxon>Agaricales</taxon>
        <taxon>Marasmiineae</taxon>
        <taxon>Omphalotaceae</taxon>
        <taxon>Collybiopsis</taxon>
    </lineage>
</organism>
<gene>
    <name evidence="10" type="ORF">D9757_013647</name>
</gene>
<evidence type="ECO:0000256" key="8">
    <source>
        <dbReference type="SAM" id="MobiDB-lite"/>
    </source>
</evidence>
<protein>
    <recommendedName>
        <fullName evidence="5">Restriction of telomere capping protein 4</fullName>
    </recommendedName>
</protein>
<evidence type="ECO:0000259" key="9">
    <source>
        <dbReference type="SMART" id="SM01312"/>
    </source>
</evidence>
<evidence type="ECO:0000256" key="4">
    <source>
        <dbReference type="ARBA" id="ARBA00009461"/>
    </source>
</evidence>
<evidence type="ECO:0000256" key="7">
    <source>
        <dbReference type="ARBA" id="ARBA00023242"/>
    </source>
</evidence>
<comment type="subcellular location">
    <subcellularLocation>
        <location evidence="3">Cytoplasm</location>
    </subcellularLocation>
    <subcellularLocation>
        <location evidence="2">Nucleus</location>
    </subcellularLocation>
</comment>
<comment type="function">
    <text evidence="1">May be involved in a process influencing telomere capping.</text>
</comment>
<dbReference type="Pfam" id="PF14474">
    <property type="entry name" value="RTC4"/>
    <property type="match status" value="1"/>
</dbReference>
<evidence type="ECO:0000256" key="3">
    <source>
        <dbReference type="ARBA" id="ARBA00004496"/>
    </source>
</evidence>
<dbReference type="AlphaFoldDB" id="A0A8H5LK27"/>
<evidence type="ECO:0000313" key="11">
    <source>
        <dbReference type="Proteomes" id="UP000518752"/>
    </source>
</evidence>
<accession>A0A8H5LK27</accession>
<dbReference type="InterPro" id="IPR039024">
    <property type="entry name" value="RTC4"/>
</dbReference>
<dbReference type="GO" id="GO:0005737">
    <property type="term" value="C:cytoplasm"/>
    <property type="evidence" value="ECO:0007669"/>
    <property type="project" value="UniProtKB-SubCell"/>
</dbReference>
<evidence type="ECO:0000256" key="1">
    <source>
        <dbReference type="ARBA" id="ARBA00002738"/>
    </source>
</evidence>
<dbReference type="OrthoDB" id="128308at2759"/>
<dbReference type="InterPro" id="IPR028094">
    <property type="entry name" value="RTC4_C"/>
</dbReference>
<dbReference type="SMART" id="SM01312">
    <property type="entry name" value="RTC4"/>
    <property type="match status" value="1"/>
</dbReference>
<name>A0A8H5LK27_9AGAR</name>
<dbReference type="PANTHER" id="PTHR41391">
    <property type="entry name" value="RESTRICTION OF TELOMERE CAPPING PROTEIN 4"/>
    <property type="match status" value="1"/>
</dbReference>
<feature type="region of interest" description="Disordered" evidence="8">
    <location>
        <begin position="1"/>
        <end position="23"/>
    </location>
</feature>
<evidence type="ECO:0000256" key="6">
    <source>
        <dbReference type="ARBA" id="ARBA00022490"/>
    </source>
</evidence>
<dbReference type="GO" id="GO:0005634">
    <property type="term" value="C:nucleus"/>
    <property type="evidence" value="ECO:0007669"/>
    <property type="project" value="UniProtKB-SubCell"/>
</dbReference>
<comment type="similarity">
    <text evidence="4">Belongs to the RTC4 family.</text>
</comment>
<evidence type="ECO:0000256" key="2">
    <source>
        <dbReference type="ARBA" id="ARBA00004123"/>
    </source>
</evidence>
<reference evidence="10 11" key="1">
    <citation type="journal article" date="2020" name="ISME J.">
        <title>Uncovering the hidden diversity of litter-decomposition mechanisms in mushroom-forming fungi.</title>
        <authorList>
            <person name="Floudas D."/>
            <person name="Bentzer J."/>
            <person name="Ahren D."/>
            <person name="Johansson T."/>
            <person name="Persson P."/>
            <person name="Tunlid A."/>
        </authorList>
    </citation>
    <scope>NUCLEOTIDE SEQUENCE [LARGE SCALE GENOMIC DNA]</scope>
    <source>
        <strain evidence="10 11">CBS 406.79</strain>
    </source>
</reference>
<evidence type="ECO:0000313" key="10">
    <source>
        <dbReference type="EMBL" id="KAF5360097.1"/>
    </source>
</evidence>
<keyword evidence="11" id="KW-1185">Reference proteome</keyword>
<keyword evidence="7" id="KW-0539">Nucleus</keyword>
<sequence>MCVTEDRKRTFAPSSSASSAKISEVGCPSDIHVSMKTTQSSRMVNLGRRSTMKGSTSLITTGLASTGTGFASTGLVKSSFGNGRESRLLSWVIEELRVEEERGATRRSRWCRAMKPELRNVFQSLSAATLQRASRDLKLKRGTKNEMLAALQALISEEEACAETEAFFVSNIRTSLQSLSAESLRLIVSEMNIRTARTKAAMVDALIEKVLSVQQWQSTDPVSSVENRKPAPFPVSQQSTMSKFSSGVLKTMHELENALSSLPLIDETEDDANRDDPNPDVLCPYCDEQLPEDPSPYFRELLARCARKSYSQPRPSNPKGRKAPVDVFVEVCSRHRLEKEMIPEAMARGWPIEIDWSLIPERVNSLKNHLEALLQNSGDTSGLLSDGGNAREKCVFWREVMDELREKRQGKLKSVDTQFLSLRRSQPGYYGEVGLVLIHRAIEQLFPMQELEPAMLHPLGRSEFISRILVPEAALCLILEDFGLSGGLGEETALEILRASISYGVAMFPDNLERKYGDSHV</sequence>
<proteinExistence type="inferred from homology"/>
<evidence type="ECO:0000256" key="5">
    <source>
        <dbReference type="ARBA" id="ARBA00015162"/>
    </source>
</evidence>
<feature type="domain" description="Restriction of telomere capping protein 4 C-terminal" evidence="9">
    <location>
        <begin position="383"/>
        <end position="510"/>
    </location>
</feature>